<name>A0AAD4BZE8_BOLED</name>
<keyword evidence="3" id="KW-1185">Reference proteome</keyword>
<protein>
    <recommendedName>
        <fullName evidence="4">Geranylgeranyl pyrophosphate synthetase</fullName>
    </recommendedName>
</protein>
<evidence type="ECO:0008006" key="4">
    <source>
        <dbReference type="Google" id="ProtNLM"/>
    </source>
</evidence>
<dbReference type="EMBL" id="WHUW01000007">
    <property type="protein sequence ID" value="KAF8443952.1"/>
    <property type="molecule type" value="Genomic_DNA"/>
</dbReference>
<reference evidence="2" key="2">
    <citation type="journal article" date="2020" name="Nat. Commun.">
        <title>Large-scale genome sequencing of mycorrhizal fungi provides insights into the early evolution of symbiotic traits.</title>
        <authorList>
            <person name="Miyauchi S."/>
            <person name="Kiss E."/>
            <person name="Kuo A."/>
            <person name="Drula E."/>
            <person name="Kohler A."/>
            <person name="Sanchez-Garcia M."/>
            <person name="Morin E."/>
            <person name="Andreopoulos B."/>
            <person name="Barry K.W."/>
            <person name="Bonito G."/>
            <person name="Buee M."/>
            <person name="Carver A."/>
            <person name="Chen C."/>
            <person name="Cichocki N."/>
            <person name="Clum A."/>
            <person name="Culley D."/>
            <person name="Crous P.W."/>
            <person name="Fauchery L."/>
            <person name="Girlanda M."/>
            <person name="Hayes R.D."/>
            <person name="Keri Z."/>
            <person name="LaButti K."/>
            <person name="Lipzen A."/>
            <person name="Lombard V."/>
            <person name="Magnuson J."/>
            <person name="Maillard F."/>
            <person name="Murat C."/>
            <person name="Nolan M."/>
            <person name="Ohm R.A."/>
            <person name="Pangilinan J."/>
            <person name="Pereira M.F."/>
            <person name="Perotto S."/>
            <person name="Peter M."/>
            <person name="Pfister S."/>
            <person name="Riley R."/>
            <person name="Sitrit Y."/>
            <person name="Stielow J.B."/>
            <person name="Szollosi G."/>
            <person name="Zifcakova L."/>
            <person name="Stursova M."/>
            <person name="Spatafora J.W."/>
            <person name="Tedersoo L."/>
            <person name="Vaario L.M."/>
            <person name="Yamada A."/>
            <person name="Yan M."/>
            <person name="Wang P."/>
            <person name="Xu J."/>
            <person name="Bruns T."/>
            <person name="Baldrian P."/>
            <person name="Vilgalys R."/>
            <person name="Dunand C."/>
            <person name="Henrissat B."/>
            <person name="Grigoriev I.V."/>
            <person name="Hibbett D."/>
            <person name="Nagy L.G."/>
            <person name="Martin F.M."/>
        </authorList>
    </citation>
    <scope>NUCLEOTIDE SEQUENCE</scope>
    <source>
        <strain evidence="2">BED1</strain>
    </source>
</reference>
<organism evidence="2 3">
    <name type="scientific">Boletus edulis BED1</name>
    <dbReference type="NCBI Taxonomy" id="1328754"/>
    <lineage>
        <taxon>Eukaryota</taxon>
        <taxon>Fungi</taxon>
        <taxon>Dikarya</taxon>
        <taxon>Basidiomycota</taxon>
        <taxon>Agaricomycotina</taxon>
        <taxon>Agaricomycetes</taxon>
        <taxon>Agaricomycetidae</taxon>
        <taxon>Boletales</taxon>
        <taxon>Boletineae</taxon>
        <taxon>Boletaceae</taxon>
        <taxon>Boletoideae</taxon>
        <taxon>Boletus</taxon>
    </lineage>
</organism>
<evidence type="ECO:0000256" key="1">
    <source>
        <dbReference type="SAM" id="MobiDB-lite"/>
    </source>
</evidence>
<feature type="region of interest" description="Disordered" evidence="1">
    <location>
        <begin position="1"/>
        <end position="28"/>
    </location>
</feature>
<proteinExistence type="predicted"/>
<dbReference type="AlphaFoldDB" id="A0AAD4BZE8"/>
<dbReference type="Proteomes" id="UP001194468">
    <property type="component" value="Unassembled WGS sequence"/>
</dbReference>
<feature type="compositionally biased region" description="Basic and acidic residues" evidence="1">
    <location>
        <begin position="1"/>
        <end position="10"/>
    </location>
</feature>
<accession>A0AAD4BZE8</accession>
<dbReference type="PANTHER" id="PTHR35179:SF2">
    <property type="entry name" value="START DOMAIN-CONTAINING PROTEIN"/>
    <property type="match status" value="1"/>
</dbReference>
<gene>
    <name evidence="2" type="ORF">L210DRAFT_3759089</name>
</gene>
<reference evidence="2" key="1">
    <citation type="submission" date="2019-10" db="EMBL/GenBank/DDBJ databases">
        <authorList>
            <consortium name="DOE Joint Genome Institute"/>
            <person name="Kuo A."/>
            <person name="Miyauchi S."/>
            <person name="Kiss E."/>
            <person name="Drula E."/>
            <person name="Kohler A."/>
            <person name="Sanchez-Garcia M."/>
            <person name="Andreopoulos B."/>
            <person name="Barry K.W."/>
            <person name="Bonito G."/>
            <person name="Buee M."/>
            <person name="Carver A."/>
            <person name="Chen C."/>
            <person name="Cichocki N."/>
            <person name="Clum A."/>
            <person name="Culley D."/>
            <person name="Crous P.W."/>
            <person name="Fauchery L."/>
            <person name="Girlanda M."/>
            <person name="Hayes R."/>
            <person name="Keri Z."/>
            <person name="LaButti K."/>
            <person name="Lipzen A."/>
            <person name="Lombard V."/>
            <person name="Magnuson J."/>
            <person name="Maillard F."/>
            <person name="Morin E."/>
            <person name="Murat C."/>
            <person name="Nolan M."/>
            <person name="Ohm R."/>
            <person name="Pangilinan J."/>
            <person name="Pereira M."/>
            <person name="Perotto S."/>
            <person name="Peter M."/>
            <person name="Riley R."/>
            <person name="Sitrit Y."/>
            <person name="Stielow B."/>
            <person name="Szollosi G."/>
            <person name="Zifcakova L."/>
            <person name="Stursova M."/>
            <person name="Spatafora J.W."/>
            <person name="Tedersoo L."/>
            <person name="Vaario L.-M."/>
            <person name="Yamada A."/>
            <person name="Yan M."/>
            <person name="Wang P."/>
            <person name="Xu J."/>
            <person name="Bruns T."/>
            <person name="Baldrian P."/>
            <person name="Vilgalys R."/>
            <person name="Henrissat B."/>
            <person name="Grigoriev I.V."/>
            <person name="Hibbett D."/>
            <person name="Nagy L.G."/>
            <person name="Martin F.M."/>
        </authorList>
    </citation>
    <scope>NUCLEOTIDE SEQUENCE</scope>
    <source>
        <strain evidence="2">BED1</strain>
    </source>
</reference>
<dbReference type="PANTHER" id="PTHR35179">
    <property type="entry name" value="PROTEIN CBG02620"/>
    <property type="match status" value="1"/>
</dbReference>
<sequence length="412" mass="46000">MAAYTRDERWPPQPNDYHSRQPGARSSNTPFVLKDLEKRVATLSVDSTSFASELVRLRHVRLVASYSWIDAPVPTIVVPGSPWIWADKCPPVKQVPLDAGIHYIHHDASKMGNHSPMLPLFAAIDAMNDDFAYADLDLVTDRNSLRKLLRYIDNACTKDDFRIDVDLVGKTCLFTRQEEATMLVGQQTGYGNEYLKAATRAPVGCDKMVDHRRIITYKFGSVNILLGFAADACTETKHDDDDLLASFSSLSLGGNADKPSKPNEPGSAGCDIQFTSSRSVVPQANLIEVKTRSIYREPNWKEIYPQLYLSQTAWLYTAKHNRGVFEPVEKISLTGEEMRPYAEMMEGSLGKLKNLLKMILKAVRKQEEGVPLSLVHQGGTLSLWRRKKGCGKPLGEEIRSRFKGKVSIAPSA</sequence>
<evidence type="ECO:0000313" key="2">
    <source>
        <dbReference type="EMBL" id="KAF8443952.1"/>
    </source>
</evidence>
<comment type="caution">
    <text evidence="2">The sequence shown here is derived from an EMBL/GenBank/DDBJ whole genome shotgun (WGS) entry which is preliminary data.</text>
</comment>
<evidence type="ECO:0000313" key="3">
    <source>
        <dbReference type="Proteomes" id="UP001194468"/>
    </source>
</evidence>